<gene>
    <name evidence="11" type="ORF">DSTB1V02_LOCUS6925</name>
</gene>
<evidence type="ECO:0000256" key="7">
    <source>
        <dbReference type="ARBA" id="ARBA00062379"/>
    </source>
</evidence>
<dbReference type="InterPro" id="IPR015847">
    <property type="entry name" value="ExoRNase_PH_dom2"/>
</dbReference>
<evidence type="ECO:0000313" key="12">
    <source>
        <dbReference type="Proteomes" id="UP000677054"/>
    </source>
</evidence>
<comment type="subunit">
    <text evidence="7">Component of the RNA exosome complex.</text>
</comment>
<dbReference type="GO" id="GO:0005730">
    <property type="term" value="C:nucleolus"/>
    <property type="evidence" value="ECO:0007669"/>
    <property type="project" value="UniProtKB-SubCell"/>
</dbReference>
<keyword evidence="4" id="KW-0963">Cytoplasm</keyword>
<dbReference type="AlphaFoldDB" id="A0A7R9A5I2"/>
<dbReference type="InterPro" id="IPR001247">
    <property type="entry name" value="ExoRNase_PH_dom1"/>
</dbReference>
<dbReference type="SUPFAM" id="SSF54211">
    <property type="entry name" value="Ribosomal protein S5 domain 2-like"/>
    <property type="match status" value="1"/>
</dbReference>
<evidence type="ECO:0000256" key="2">
    <source>
        <dbReference type="ARBA" id="ARBA00004604"/>
    </source>
</evidence>
<evidence type="ECO:0000259" key="10">
    <source>
        <dbReference type="Pfam" id="PF03725"/>
    </source>
</evidence>
<comment type="similarity">
    <text evidence="3">Belongs to the RNase PH family.</text>
</comment>
<keyword evidence="12" id="KW-1185">Reference proteome</keyword>
<feature type="domain" description="Exoribonuclease phosphorolytic" evidence="10">
    <location>
        <begin position="155"/>
        <end position="220"/>
    </location>
</feature>
<dbReference type="EMBL" id="CAJPEV010001332">
    <property type="protein sequence ID" value="CAG0892092.1"/>
    <property type="molecule type" value="Genomic_DNA"/>
</dbReference>
<dbReference type="EMBL" id="LR900849">
    <property type="protein sequence ID" value="CAD7247087.1"/>
    <property type="molecule type" value="Genomic_DNA"/>
</dbReference>
<dbReference type="Gene3D" id="3.30.230.70">
    <property type="entry name" value="GHMP Kinase, N-terminal domain"/>
    <property type="match status" value="1"/>
</dbReference>
<keyword evidence="5" id="KW-0271">Exosome</keyword>
<sequence length="244" mass="26734">MARTEAFFDTGLRADGRDPSQLRKISCKVGAFKQADGSAYIEQGKTKILATVYGPQEIRGGKSKVLHDRALINCQFSMAVFCTSERRNRPRGDRKTMELNSMLQQTYEAAIRVELFPRSQIDIFVEVLQADGGVASAAINAATLALIDAGVPMKDYVCACSAAMVDDFPFLDLSHLEEIVVGSMVTFACLPRSKQIVLSEMSGRLHLDYLDKVMDAALKGCEDVFHIMDSIVRSQVAHMAAAMG</sequence>
<comment type="function">
    <text evidence="6">Non-catalytic component of the RNA exosome complex which has 3'-&gt;5' exoribonuclease activity and participates in a multitude of cellular RNA processing and degradation events.</text>
</comment>
<dbReference type="GO" id="GO:0016075">
    <property type="term" value="P:rRNA catabolic process"/>
    <property type="evidence" value="ECO:0007669"/>
    <property type="project" value="TreeGrafter"/>
</dbReference>
<dbReference type="Pfam" id="PF03725">
    <property type="entry name" value="RNase_PH_C"/>
    <property type="match status" value="1"/>
</dbReference>
<dbReference type="OrthoDB" id="27298at2759"/>
<name>A0A7R9A5I2_9CRUS</name>
<evidence type="ECO:0000256" key="8">
    <source>
        <dbReference type="ARBA" id="ARBA00073078"/>
    </source>
</evidence>
<dbReference type="Pfam" id="PF01138">
    <property type="entry name" value="RNase_PH"/>
    <property type="match status" value="1"/>
</dbReference>
<dbReference type="PANTHER" id="PTHR11953">
    <property type="entry name" value="EXOSOME COMPLEX COMPONENT"/>
    <property type="match status" value="1"/>
</dbReference>
<dbReference type="CDD" id="cd11370">
    <property type="entry name" value="RNase_PH_RRP41"/>
    <property type="match status" value="1"/>
</dbReference>
<evidence type="ECO:0000259" key="9">
    <source>
        <dbReference type="Pfam" id="PF01138"/>
    </source>
</evidence>
<dbReference type="GO" id="GO:0000176">
    <property type="term" value="C:nuclear exosome (RNase complex)"/>
    <property type="evidence" value="ECO:0007669"/>
    <property type="project" value="TreeGrafter"/>
</dbReference>
<dbReference type="GO" id="GO:0003723">
    <property type="term" value="F:RNA binding"/>
    <property type="evidence" value="ECO:0007669"/>
    <property type="project" value="TreeGrafter"/>
</dbReference>
<proteinExistence type="inferred from homology"/>
<dbReference type="InterPro" id="IPR020568">
    <property type="entry name" value="Ribosomal_Su5_D2-typ_SF"/>
</dbReference>
<dbReference type="GO" id="GO:0071051">
    <property type="term" value="P:poly(A)-dependent snoRNA 3'-end processing"/>
    <property type="evidence" value="ECO:0007669"/>
    <property type="project" value="TreeGrafter"/>
</dbReference>
<comment type="subcellular location">
    <subcellularLocation>
        <location evidence="1">Cytoplasm</location>
    </subcellularLocation>
    <subcellularLocation>
        <location evidence="2">Nucleus</location>
        <location evidence="2">Nucleolus</location>
    </subcellularLocation>
</comment>
<protein>
    <recommendedName>
        <fullName evidence="8">Putative exosome complex component RRP41</fullName>
    </recommendedName>
</protein>
<dbReference type="GO" id="GO:0000177">
    <property type="term" value="C:cytoplasmic exosome (RNase complex)"/>
    <property type="evidence" value="ECO:0007669"/>
    <property type="project" value="TreeGrafter"/>
</dbReference>
<dbReference type="PANTHER" id="PTHR11953:SF0">
    <property type="entry name" value="EXOSOME COMPLEX COMPONENT RRP41"/>
    <property type="match status" value="1"/>
</dbReference>
<dbReference type="SUPFAM" id="SSF55666">
    <property type="entry name" value="Ribonuclease PH domain 2-like"/>
    <property type="match status" value="1"/>
</dbReference>
<accession>A0A7R9A5I2</accession>
<evidence type="ECO:0000256" key="1">
    <source>
        <dbReference type="ARBA" id="ARBA00004496"/>
    </source>
</evidence>
<evidence type="ECO:0000256" key="3">
    <source>
        <dbReference type="ARBA" id="ARBA00006678"/>
    </source>
</evidence>
<dbReference type="GO" id="GO:0034475">
    <property type="term" value="P:U4 snRNA 3'-end processing"/>
    <property type="evidence" value="ECO:0007669"/>
    <property type="project" value="TreeGrafter"/>
</dbReference>
<evidence type="ECO:0000256" key="6">
    <source>
        <dbReference type="ARBA" id="ARBA00058393"/>
    </source>
</evidence>
<feature type="domain" description="Exoribonuclease phosphorolytic" evidence="9">
    <location>
        <begin position="21"/>
        <end position="152"/>
    </location>
</feature>
<evidence type="ECO:0000256" key="5">
    <source>
        <dbReference type="ARBA" id="ARBA00022835"/>
    </source>
</evidence>
<dbReference type="InterPro" id="IPR036345">
    <property type="entry name" value="ExoRNase_PH_dom2_sf"/>
</dbReference>
<reference evidence="11" key="1">
    <citation type="submission" date="2020-11" db="EMBL/GenBank/DDBJ databases">
        <authorList>
            <person name="Tran Van P."/>
        </authorList>
    </citation>
    <scope>NUCLEOTIDE SEQUENCE</scope>
</reference>
<evidence type="ECO:0000313" key="11">
    <source>
        <dbReference type="EMBL" id="CAD7247087.1"/>
    </source>
</evidence>
<dbReference type="InterPro" id="IPR027408">
    <property type="entry name" value="PNPase/RNase_PH_dom_sf"/>
</dbReference>
<dbReference type="GO" id="GO:0071028">
    <property type="term" value="P:nuclear mRNA surveillance"/>
    <property type="evidence" value="ECO:0007669"/>
    <property type="project" value="TreeGrafter"/>
</dbReference>
<dbReference type="FunFam" id="3.30.230.70:FF:000004">
    <property type="entry name" value="Exosome complex component Rrp41"/>
    <property type="match status" value="1"/>
</dbReference>
<dbReference type="Proteomes" id="UP000677054">
    <property type="component" value="Unassembled WGS sequence"/>
</dbReference>
<dbReference type="InterPro" id="IPR050080">
    <property type="entry name" value="RNase_PH"/>
</dbReference>
<organism evidence="11">
    <name type="scientific">Darwinula stevensoni</name>
    <dbReference type="NCBI Taxonomy" id="69355"/>
    <lineage>
        <taxon>Eukaryota</taxon>
        <taxon>Metazoa</taxon>
        <taxon>Ecdysozoa</taxon>
        <taxon>Arthropoda</taxon>
        <taxon>Crustacea</taxon>
        <taxon>Oligostraca</taxon>
        <taxon>Ostracoda</taxon>
        <taxon>Podocopa</taxon>
        <taxon>Podocopida</taxon>
        <taxon>Darwinulocopina</taxon>
        <taxon>Darwinuloidea</taxon>
        <taxon>Darwinulidae</taxon>
        <taxon>Darwinula</taxon>
    </lineage>
</organism>
<evidence type="ECO:0000256" key="4">
    <source>
        <dbReference type="ARBA" id="ARBA00022490"/>
    </source>
</evidence>